<accession>A0A8J2JBP7</accession>
<reference evidence="2" key="1">
    <citation type="submission" date="2021-06" db="EMBL/GenBank/DDBJ databases">
        <authorList>
            <person name="Hodson N. C."/>
            <person name="Mongue J. A."/>
            <person name="Jaron S. K."/>
        </authorList>
    </citation>
    <scope>NUCLEOTIDE SEQUENCE</scope>
</reference>
<comment type="caution">
    <text evidence="2">The sequence shown here is derived from an EMBL/GenBank/DDBJ whole genome shotgun (WGS) entry which is preliminary data.</text>
</comment>
<gene>
    <name evidence="2" type="ORF">AFUS01_LOCUS7016</name>
</gene>
<sequence>ALDIFEPVRPDSPTSLHFNTASNSLASSRANSPRPPSPQAGTMDSSRFLFNKPKFSSNETSTENIRRFITRCNEFFTMIPNTDDDTQKMPRDIPDRKSKLLDALSMSPYHNEIPTMFALCVRSAAGTEWNSLPEKTAVDSIRSKLPSTVNIFLQSWNDRIRNLTHLLDAFCEYESCALNQNPPVPTPSTAIPEALDEKLDTVLARLTKLESK</sequence>
<dbReference type="AlphaFoldDB" id="A0A8J2JBP7"/>
<feature type="region of interest" description="Disordered" evidence="1">
    <location>
        <begin position="1"/>
        <end position="46"/>
    </location>
</feature>
<organism evidence="2 3">
    <name type="scientific">Allacma fusca</name>
    <dbReference type="NCBI Taxonomy" id="39272"/>
    <lineage>
        <taxon>Eukaryota</taxon>
        <taxon>Metazoa</taxon>
        <taxon>Ecdysozoa</taxon>
        <taxon>Arthropoda</taxon>
        <taxon>Hexapoda</taxon>
        <taxon>Collembola</taxon>
        <taxon>Symphypleona</taxon>
        <taxon>Sminthuridae</taxon>
        <taxon>Allacma</taxon>
    </lineage>
</organism>
<name>A0A8J2JBP7_9HEXA</name>
<feature type="compositionally biased region" description="Low complexity" evidence="1">
    <location>
        <begin position="21"/>
        <end position="32"/>
    </location>
</feature>
<keyword evidence="3" id="KW-1185">Reference proteome</keyword>
<dbReference type="Proteomes" id="UP000708208">
    <property type="component" value="Unassembled WGS sequence"/>
</dbReference>
<evidence type="ECO:0000313" key="3">
    <source>
        <dbReference type="Proteomes" id="UP000708208"/>
    </source>
</evidence>
<evidence type="ECO:0000256" key="1">
    <source>
        <dbReference type="SAM" id="MobiDB-lite"/>
    </source>
</evidence>
<dbReference type="EMBL" id="CAJVCH010046948">
    <property type="protein sequence ID" value="CAG7717561.1"/>
    <property type="molecule type" value="Genomic_DNA"/>
</dbReference>
<evidence type="ECO:0000313" key="2">
    <source>
        <dbReference type="EMBL" id="CAG7717561.1"/>
    </source>
</evidence>
<feature type="non-terminal residue" evidence="2">
    <location>
        <position position="1"/>
    </location>
</feature>
<proteinExistence type="predicted"/>
<protein>
    <submittedName>
        <fullName evidence="2">Uncharacterized protein</fullName>
    </submittedName>
</protein>